<dbReference type="Proteomes" id="UP001257627">
    <property type="component" value="Unassembled WGS sequence"/>
</dbReference>
<dbReference type="EMBL" id="JARAKF010000001">
    <property type="protein sequence ID" value="MDU9000529.1"/>
    <property type="molecule type" value="Genomic_DNA"/>
</dbReference>
<evidence type="ECO:0000259" key="4">
    <source>
        <dbReference type="Pfam" id="PF02737"/>
    </source>
</evidence>
<dbReference type="SUPFAM" id="SSF51735">
    <property type="entry name" value="NAD(P)-binding Rossmann-fold domains"/>
    <property type="match status" value="1"/>
</dbReference>
<keyword evidence="3" id="KW-1133">Transmembrane helix</keyword>
<reference evidence="5 6" key="1">
    <citation type="submission" date="2023-02" db="EMBL/GenBank/DDBJ databases">
        <authorList>
            <person name="Maleckis M."/>
        </authorList>
    </citation>
    <scope>NUCLEOTIDE SEQUENCE [LARGE SCALE GENOMIC DNA]</scope>
    <source>
        <strain evidence="5 6">P8-A2</strain>
    </source>
</reference>
<sequence length="189" mass="20444">MPRRAAGPLVSRPDRTSSPGSSRPHVPAPCCSAPPRAFAPPTSQALRQPERLAIGPPFNPPHLIPPVEVVPGEKATQEVVERAVAFYPALGKKPQVLRKGAPGFVANRLQAALLRQAVNLVVEGVVTDVVIGTVSVTWPGITVATFVILFTVHAPERQSRARRRWCMNRSASGADVNLECVRRYGGRRR</sequence>
<dbReference type="RefSeq" id="WP_240361125.1">
    <property type="nucleotide sequence ID" value="NZ_JARAKF010000001.1"/>
</dbReference>
<feature type="region of interest" description="Disordered" evidence="2">
    <location>
        <begin position="1"/>
        <end position="45"/>
    </location>
</feature>
<dbReference type="PANTHER" id="PTHR48075:SF5">
    <property type="entry name" value="3-HYDROXYBUTYRYL-COA DEHYDROGENASE"/>
    <property type="match status" value="1"/>
</dbReference>
<organism evidence="5 6">
    <name type="scientific">Streptomyces mirabilis</name>
    <dbReference type="NCBI Taxonomy" id="68239"/>
    <lineage>
        <taxon>Bacteria</taxon>
        <taxon>Bacillati</taxon>
        <taxon>Actinomycetota</taxon>
        <taxon>Actinomycetes</taxon>
        <taxon>Kitasatosporales</taxon>
        <taxon>Streptomycetaceae</taxon>
        <taxon>Streptomyces</taxon>
    </lineage>
</organism>
<comment type="caution">
    <text evidence="5">The sequence shown here is derived from an EMBL/GenBank/DDBJ whole genome shotgun (WGS) entry which is preliminary data.</text>
</comment>
<proteinExistence type="inferred from homology"/>
<keyword evidence="3" id="KW-0472">Membrane</keyword>
<evidence type="ECO:0000256" key="2">
    <source>
        <dbReference type="SAM" id="MobiDB-lite"/>
    </source>
</evidence>
<dbReference type="InterPro" id="IPR006176">
    <property type="entry name" value="3-OHacyl-CoA_DH_NAD-bd"/>
</dbReference>
<evidence type="ECO:0000313" key="5">
    <source>
        <dbReference type="EMBL" id="MDU9000529.1"/>
    </source>
</evidence>
<dbReference type="Gene3D" id="3.40.50.720">
    <property type="entry name" value="NAD(P)-binding Rossmann-like Domain"/>
    <property type="match status" value="1"/>
</dbReference>
<dbReference type="InterPro" id="IPR013328">
    <property type="entry name" value="6PGD_dom2"/>
</dbReference>
<name>A0ABU3V2Y2_9ACTN</name>
<accession>A0ABU3V2Y2</accession>
<evidence type="ECO:0000256" key="3">
    <source>
        <dbReference type="SAM" id="Phobius"/>
    </source>
</evidence>
<gene>
    <name evidence="5" type="ORF">PU648_51155</name>
</gene>
<evidence type="ECO:0000313" key="6">
    <source>
        <dbReference type="Proteomes" id="UP001257627"/>
    </source>
</evidence>
<dbReference type="Pfam" id="PF02737">
    <property type="entry name" value="3HCDH_N"/>
    <property type="match status" value="1"/>
</dbReference>
<protein>
    <submittedName>
        <fullName evidence="5">3-hydroxyacyl-CoA dehydrogenase NAD-binding domain-containing protein</fullName>
    </submittedName>
</protein>
<feature type="domain" description="3-hydroxyacyl-CoA dehydrogenase NAD binding" evidence="4">
    <location>
        <begin position="44"/>
        <end position="97"/>
    </location>
</feature>
<comment type="similarity">
    <text evidence="1">Belongs to the 3-hydroxyacyl-CoA dehydrogenase family.</text>
</comment>
<dbReference type="InterPro" id="IPR036291">
    <property type="entry name" value="NAD(P)-bd_dom_sf"/>
</dbReference>
<feature type="transmembrane region" description="Helical" evidence="3">
    <location>
        <begin position="136"/>
        <end position="154"/>
    </location>
</feature>
<keyword evidence="3" id="KW-0812">Transmembrane</keyword>
<evidence type="ECO:0000256" key="1">
    <source>
        <dbReference type="ARBA" id="ARBA00009463"/>
    </source>
</evidence>
<dbReference type="Gene3D" id="1.10.1040.10">
    <property type="entry name" value="N-(1-d-carboxylethyl)-l-norvaline Dehydrogenase, domain 2"/>
    <property type="match status" value="1"/>
</dbReference>
<dbReference type="PANTHER" id="PTHR48075">
    <property type="entry name" value="3-HYDROXYACYL-COA DEHYDROGENASE FAMILY PROTEIN"/>
    <property type="match status" value="1"/>
</dbReference>
<keyword evidence="6" id="KW-1185">Reference proteome</keyword>